<dbReference type="OrthoDB" id="9781738at2"/>
<dbReference type="CDD" id="cd03801">
    <property type="entry name" value="GT4_PimA-like"/>
    <property type="match status" value="1"/>
</dbReference>
<dbReference type="AlphaFoldDB" id="A0A368K1W0"/>
<dbReference type="SUPFAM" id="SSF53756">
    <property type="entry name" value="UDP-Glycosyltransferase/glycogen phosphorylase"/>
    <property type="match status" value="1"/>
</dbReference>
<dbReference type="PANTHER" id="PTHR45947">
    <property type="entry name" value="SULFOQUINOVOSYL TRANSFERASE SQD2"/>
    <property type="match status" value="1"/>
</dbReference>
<comment type="caution">
    <text evidence="2">The sequence shown here is derived from an EMBL/GenBank/DDBJ whole genome shotgun (WGS) entry which is preliminary data.</text>
</comment>
<accession>A0A368K1W0</accession>
<keyword evidence="3" id="KW-1185">Reference proteome</keyword>
<dbReference type="Pfam" id="PF13692">
    <property type="entry name" value="Glyco_trans_1_4"/>
    <property type="match status" value="1"/>
</dbReference>
<sequence length="416" mass="45226">MNKSIVVSQLGARMHYAVPRILAGDGRLAHFYTDICATKGWPRLLQALPPRTLPLAIRRLVGRVPHDIPPDQTTTFPSFGLHSAIRRLAGKTRSDETANALWAGERFGTLVAAEGFHDAAGIYAYSGEALEQLKTARAHGLWTAVEQMIAPREVVDRLVGEEDAAFPNWQLPVTDDPFAAAFIARERAEWALADVIICPSEFVRRHVIESGCPAARATVIPYGIDSRFTVAKRAREPGPLRVLTAGEICLRKGSPYVLEAARRLRGRAIFRMVGPCTVLPQARAALEAAVDLKGAVPRSRMREQYAWADVFLLPSICEGSATVVYEALAAGLPVICTENTGSVVRHGTDGFIVPIRDVDAIVEALERLAAAPRLHGDMIANALARAAEFTLEHYSQRLLAALSGVHRSEEILPCAG</sequence>
<dbReference type="Pfam" id="PF13439">
    <property type="entry name" value="Glyco_transf_4"/>
    <property type="match status" value="1"/>
</dbReference>
<dbReference type="EMBL" id="QOZG01000007">
    <property type="protein sequence ID" value="RCS22655.1"/>
    <property type="molecule type" value="Genomic_DNA"/>
</dbReference>
<evidence type="ECO:0000313" key="2">
    <source>
        <dbReference type="EMBL" id="RCS22655.1"/>
    </source>
</evidence>
<dbReference type="GO" id="GO:0016757">
    <property type="term" value="F:glycosyltransferase activity"/>
    <property type="evidence" value="ECO:0007669"/>
    <property type="project" value="TreeGrafter"/>
</dbReference>
<reference evidence="2 3" key="1">
    <citation type="submission" date="2018-07" db="EMBL/GenBank/DDBJ databases">
        <title>The draft genome of Phyllobacterium salinisoli.</title>
        <authorList>
            <person name="Liu L."/>
            <person name="Li L."/>
            <person name="Zhang X."/>
            <person name="Liang L."/>
        </authorList>
    </citation>
    <scope>NUCLEOTIDE SEQUENCE [LARGE SCALE GENOMIC DNA]</scope>
    <source>
        <strain evidence="2 3">LLAN61</strain>
    </source>
</reference>
<organism evidence="2 3">
    <name type="scientific">Phyllobacterium salinisoli</name>
    <dbReference type="NCBI Taxonomy" id="1899321"/>
    <lineage>
        <taxon>Bacteria</taxon>
        <taxon>Pseudomonadati</taxon>
        <taxon>Pseudomonadota</taxon>
        <taxon>Alphaproteobacteria</taxon>
        <taxon>Hyphomicrobiales</taxon>
        <taxon>Phyllobacteriaceae</taxon>
        <taxon>Phyllobacterium</taxon>
    </lineage>
</organism>
<dbReference type="PANTHER" id="PTHR45947:SF3">
    <property type="entry name" value="SULFOQUINOVOSYL TRANSFERASE SQD2"/>
    <property type="match status" value="1"/>
</dbReference>
<dbReference type="InterPro" id="IPR050194">
    <property type="entry name" value="Glycosyltransferase_grp1"/>
</dbReference>
<protein>
    <submittedName>
        <fullName evidence="2">Glycosyltransferase</fullName>
    </submittedName>
</protein>
<dbReference type="Gene3D" id="3.40.50.2000">
    <property type="entry name" value="Glycogen Phosphorylase B"/>
    <property type="match status" value="2"/>
</dbReference>
<evidence type="ECO:0000259" key="1">
    <source>
        <dbReference type="Pfam" id="PF13439"/>
    </source>
</evidence>
<keyword evidence="2" id="KW-0808">Transferase</keyword>
<evidence type="ECO:0000313" key="3">
    <source>
        <dbReference type="Proteomes" id="UP000253420"/>
    </source>
</evidence>
<gene>
    <name evidence="2" type="ORF">DUT91_17400</name>
</gene>
<proteinExistence type="predicted"/>
<dbReference type="InterPro" id="IPR028098">
    <property type="entry name" value="Glyco_trans_4-like_N"/>
</dbReference>
<dbReference type="RefSeq" id="WP_114441772.1">
    <property type="nucleotide sequence ID" value="NZ_QOZG01000007.1"/>
</dbReference>
<feature type="domain" description="Glycosyltransferase subfamily 4-like N-terminal" evidence="1">
    <location>
        <begin position="175"/>
        <end position="226"/>
    </location>
</feature>
<name>A0A368K1W0_9HYPH</name>
<dbReference type="Proteomes" id="UP000253420">
    <property type="component" value="Unassembled WGS sequence"/>
</dbReference>